<dbReference type="CDD" id="cd01635">
    <property type="entry name" value="Glycosyltransferase_GTB-type"/>
    <property type="match status" value="1"/>
</dbReference>
<evidence type="ECO:0000256" key="3">
    <source>
        <dbReference type="ARBA" id="ARBA00022679"/>
    </source>
</evidence>
<comment type="similarity">
    <text evidence="1">Belongs to the glycosyltransferase group 1 family. Glycosyltransferase 4 subfamily.</text>
</comment>
<dbReference type="InterPro" id="IPR001296">
    <property type="entry name" value="Glyco_trans_1"/>
</dbReference>
<dbReference type="SUPFAM" id="SSF53756">
    <property type="entry name" value="UDP-Glycosyltransferase/glycogen phosphorylase"/>
    <property type="match status" value="1"/>
</dbReference>
<dbReference type="PANTHER" id="PTHR13615">
    <property type="entry name" value="GLYCOSYLTRANSFERASE-LIKE 1"/>
    <property type="match status" value="1"/>
</dbReference>
<dbReference type="Proteomes" id="UP001152320">
    <property type="component" value="Chromosome 18"/>
</dbReference>
<keyword evidence="11" id="KW-1185">Reference proteome</keyword>
<dbReference type="PANTHER" id="PTHR13615:SF3">
    <property type="entry name" value="GLYCOSYLTRANSFERASE-LIKE DOMAIN-CONTAINING PROTEIN 1"/>
    <property type="match status" value="1"/>
</dbReference>
<proteinExistence type="inferred from homology"/>
<comment type="caution">
    <text evidence="10">The sequence shown here is derived from an EMBL/GenBank/DDBJ whole genome shotgun (WGS) entry which is preliminary data.</text>
</comment>
<dbReference type="AlphaFoldDB" id="A0A9Q1BGR6"/>
<feature type="domain" description="tRNA-queuosine alpha-mannosyltransferase N-terminal" evidence="9">
    <location>
        <begin position="3"/>
        <end position="169"/>
    </location>
</feature>
<feature type="region of interest" description="Disordered" evidence="7">
    <location>
        <begin position="217"/>
        <end position="237"/>
    </location>
</feature>
<sequence length="472" mass="53877">MGKVLVLEPFCGESHRVLVDFLDEQFETVTFTLPPQKWHWKARTSALYLAQIIPDNDEMKCRTLFASSVLNLAELVALRPDLATLKKVLYFHENQLVYPVRKQQERDFQYGYNQILSSMVADVVVFNSSYNMTSFLQSIASYLKLIPDHRPKNISKLIEHKCTVLYLPLTVIKLSSSFGSDGDDSMYGCSDQADAKYRQLNEVIQCSVNCNLNKMSESTVTSSDTEKGREPSLARGVNCQQVSSHVGRQELNDNAQNDQMSVTKGEEFCDAGDSSTESSSVSSPLASCMHEDLGRRNCLHIVWPHRWEHDKNPNLFFETLLKLQGNGFDFRVSVLGGQFSQVPGIFDEAKEKLSRRIFHWGYHTSKKSYYSILRSADVVVSTADHEFFGLAMLEAAYLGCYPLCPNRLAYPEFFPKQCLYNTSQQLYKRLREFCQRPWLAKQTPEVNFGLFSGEVLVPQYEKLLEAEIRRST</sequence>
<organism evidence="10 11">
    <name type="scientific">Holothuria leucospilota</name>
    <name type="common">Black long sea cucumber</name>
    <name type="synonym">Mertensiothuria leucospilota</name>
    <dbReference type="NCBI Taxonomy" id="206669"/>
    <lineage>
        <taxon>Eukaryota</taxon>
        <taxon>Metazoa</taxon>
        <taxon>Echinodermata</taxon>
        <taxon>Eleutherozoa</taxon>
        <taxon>Echinozoa</taxon>
        <taxon>Holothuroidea</taxon>
        <taxon>Aspidochirotacea</taxon>
        <taxon>Aspidochirotida</taxon>
        <taxon>Holothuriidae</taxon>
        <taxon>Holothuria</taxon>
    </lineage>
</organism>
<keyword evidence="3" id="KW-0808">Transferase</keyword>
<dbReference type="Gene3D" id="3.40.50.2000">
    <property type="entry name" value="Glycogen Phosphorylase B"/>
    <property type="match status" value="1"/>
</dbReference>
<evidence type="ECO:0000259" key="8">
    <source>
        <dbReference type="Pfam" id="PF00534"/>
    </source>
</evidence>
<evidence type="ECO:0000256" key="1">
    <source>
        <dbReference type="ARBA" id="ARBA00009481"/>
    </source>
</evidence>
<dbReference type="Pfam" id="PF12038">
    <property type="entry name" value="QTMAN_N"/>
    <property type="match status" value="1"/>
</dbReference>
<accession>A0A9Q1BGR6</accession>
<dbReference type="InterPro" id="IPR051862">
    <property type="entry name" value="GT-like_domain_containing_1"/>
</dbReference>
<dbReference type="GO" id="GO:0016438">
    <property type="term" value="F:tRNA-queuosine(34) beta-mannosyltransferase activity"/>
    <property type="evidence" value="ECO:0007669"/>
    <property type="project" value="UniProtKB-EC"/>
</dbReference>
<reference evidence="10" key="1">
    <citation type="submission" date="2021-10" db="EMBL/GenBank/DDBJ databases">
        <title>Tropical sea cucumber genome reveals ecological adaptation and Cuvierian tubules defense mechanism.</title>
        <authorList>
            <person name="Chen T."/>
        </authorList>
    </citation>
    <scope>NUCLEOTIDE SEQUENCE</scope>
    <source>
        <strain evidence="10">Nanhai2018</strain>
        <tissue evidence="10">Muscle</tissue>
    </source>
</reference>
<evidence type="ECO:0000256" key="5">
    <source>
        <dbReference type="ARBA" id="ARBA00044539"/>
    </source>
</evidence>
<feature type="domain" description="Glycosyl transferase family 1" evidence="8">
    <location>
        <begin position="304"/>
        <end position="413"/>
    </location>
</feature>
<evidence type="ECO:0000256" key="4">
    <source>
        <dbReference type="ARBA" id="ARBA00044517"/>
    </source>
</evidence>
<evidence type="ECO:0000256" key="2">
    <source>
        <dbReference type="ARBA" id="ARBA00022676"/>
    </source>
</evidence>
<protein>
    <recommendedName>
        <fullName evidence="5">tRNA-queuosine alpha-mannosyltransferase</fullName>
        <ecNumber evidence="4">2.4.1.110</ecNumber>
    </recommendedName>
</protein>
<gene>
    <name evidence="10" type="ORF">HOLleu_34517</name>
</gene>
<evidence type="ECO:0000313" key="10">
    <source>
        <dbReference type="EMBL" id="KAJ8024574.1"/>
    </source>
</evidence>
<dbReference type="EC" id="2.4.1.110" evidence="4"/>
<comment type="catalytic activity">
    <reaction evidence="6">
        <text>queuosine(34) in tRNA(Asp) + GDP-alpha-D-mannose = O-4''-alpha-D-mannosylqueuosine(34) in tRNA(Asp) + GDP + H(+)</text>
        <dbReference type="Rhea" id="RHEA:12885"/>
        <dbReference type="Rhea" id="RHEA-COMP:18572"/>
        <dbReference type="Rhea" id="RHEA-COMP:18581"/>
        <dbReference type="ChEBI" id="CHEBI:15378"/>
        <dbReference type="ChEBI" id="CHEBI:57527"/>
        <dbReference type="ChEBI" id="CHEBI:58189"/>
        <dbReference type="ChEBI" id="CHEBI:194431"/>
        <dbReference type="ChEBI" id="CHEBI:194442"/>
        <dbReference type="EC" id="2.4.1.110"/>
    </reaction>
    <physiologicalReaction direction="left-to-right" evidence="6">
        <dbReference type="Rhea" id="RHEA:12886"/>
    </physiologicalReaction>
</comment>
<dbReference type="InterPro" id="IPR022701">
    <property type="entry name" value="QTMAN_N"/>
</dbReference>
<name>A0A9Q1BGR6_HOLLE</name>
<evidence type="ECO:0000256" key="7">
    <source>
        <dbReference type="SAM" id="MobiDB-lite"/>
    </source>
</evidence>
<keyword evidence="2" id="KW-0328">Glycosyltransferase</keyword>
<dbReference type="EMBL" id="JAIZAY010000018">
    <property type="protein sequence ID" value="KAJ8024574.1"/>
    <property type="molecule type" value="Genomic_DNA"/>
</dbReference>
<dbReference type="OrthoDB" id="10032790at2759"/>
<dbReference type="Pfam" id="PF00534">
    <property type="entry name" value="Glycos_transf_1"/>
    <property type="match status" value="1"/>
</dbReference>
<evidence type="ECO:0000259" key="9">
    <source>
        <dbReference type="Pfam" id="PF12038"/>
    </source>
</evidence>
<evidence type="ECO:0000313" key="11">
    <source>
        <dbReference type="Proteomes" id="UP001152320"/>
    </source>
</evidence>
<evidence type="ECO:0000256" key="6">
    <source>
        <dbReference type="ARBA" id="ARBA00048439"/>
    </source>
</evidence>